<evidence type="ECO:0000256" key="1">
    <source>
        <dbReference type="ARBA" id="ARBA00004308"/>
    </source>
</evidence>
<dbReference type="EMBL" id="JABFDB010000014">
    <property type="protein sequence ID" value="NYZ21838.1"/>
    <property type="molecule type" value="Genomic_DNA"/>
</dbReference>
<keyword evidence="8" id="KW-1185">Reference proteome</keyword>
<accession>A0ABX2TC64</accession>
<evidence type="ECO:0000256" key="3">
    <source>
        <dbReference type="ARBA" id="ARBA00022692"/>
    </source>
</evidence>
<name>A0ABX2TC64_9PROT</name>
<comment type="caution">
    <text evidence="7">The sequence shown here is derived from an EMBL/GenBank/DDBJ whole genome shotgun (WGS) entry which is preliminary data.</text>
</comment>
<sequence length="476" mass="50175">MTVLLCMALVAGFSVLLVFAVNLLVMAVLAHRHRPPIVAPLPPEDRLPAVCVQIPAYNERHVIRRAITAAAALDWPADRLSIQILDDSTDDTTAIARAEVERLAADGVDIRLIRRGDRTGYKAGALAHGLTLTGAPFVAVLDADFVPSPDFLRACMAMLLADGRLAFVQTRWGHLNARANLLTRLQALLLDAHFRIEQSARAAAGLILPFNGTGGVWRRAAIEAAGGWEHDTLTEDLDLAVRAHLAGWRGAWRPDVVVPGELPETLTAWRTQQFRWAKGFAQCTRKLLPRLWAGDLPTGRKLAATLMMANGAVWPATVLVILTSLTLAAAELTPPVAVALFGMAAGGLGLLATGTALVAGRDRAADPLAARTLLLLPAVIGLNAGLLLSNTRAVFEGLAGRSSAFVRTPKRGGAAACAYRTGDDSGFPELATVGAATALLAGNAGWYSPLLLLSLAGLGASGVALALERLRRPAAP</sequence>
<proteinExistence type="predicted"/>
<feature type="transmembrane region" description="Helical" evidence="6">
    <location>
        <begin position="6"/>
        <end position="30"/>
    </location>
</feature>
<comment type="subcellular location">
    <subcellularLocation>
        <location evidence="1">Endomembrane system</location>
    </subcellularLocation>
</comment>
<organism evidence="7 8">
    <name type="scientific">Azospirillum oleiclasticum</name>
    <dbReference type="NCBI Taxonomy" id="2735135"/>
    <lineage>
        <taxon>Bacteria</taxon>
        <taxon>Pseudomonadati</taxon>
        <taxon>Pseudomonadota</taxon>
        <taxon>Alphaproteobacteria</taxon>
        <taxon>Rhodospirillales</taxon>
        <taxon>Azospirillaceae</taxon>
        <taxon>Azospirillum</taxon>
    </lineage>
</organism>
<dbReference type="InterPro" id="IPR029044">
    <property type="entry name" value="Nucleotide-diphossugar_trans"/>
</dbReference>
<evidence type="ECO:0000313" key="7">
    <source>
        <dbReference type="EMBL" id="NYZ21838.1"/>
    </source>
</evidence>
<reference evidence="7 8" key="1">
    <citation type="submission" date="2020-05" db="EMBL/GenBank/DDBJ databases">
        <title>Azospirillum oleiclasticum sp. nov, a nitrogen-fixing and heavy crude oil-emulsifying bacterium isolated from the crude oil of Yumen Oilfield.</title>
        <authorList>
            <person name="Wu D."/>
            <person name="Cai M."/>
            <person name="Zhang X."/>
        </authorList>
    </citation>
    <scope>NUCLEOTIDE SEQUENCE [LARGE SCALE GENOMIC DNA]</scope>
    <source>
        <strain evidence="7 8">ROY-1-1-2</strain>
    </source>
</reference>
<gene>
    <name evidence="7" type="ORF">HND93_19160</name>
</gene>
<dbReference type="Pfam" id="PF13641">
    <property type="entry name" value="Glyco_tranf_2_3"/>
    <property type="match status" value="1"/>
</dbReference>
<keyword evidence="2" id="KW-0808">Transferase</keyword>
<keyword evidence="4 6" id="KW-1133">Transmembrane helix</keyword>
<dbReference type="PANTHER" id="PTHR32044:SF80">
    <property type="entry name" value="XYLOGLUCAN GLYCOSYLTRANSFERASE 2-RELATED"/>
    <property type="match status" value="1"/>
</dbReference>
<dbReference type="RefSeq" id="WP_180283615.1">
    <property type="nucleotide sequence ID" value="NZ_JABFDB010000014.1"/>
</dbReference>
<evidence type="ECO:0000256" key="6">
    <source>
        <dbReference type="SAM" id="Phobius"/>
    </source>
</evidence>
<dbReference type="SUPFAM" id="SSF53448">
    <property type="entry name" value="Nucleotide-diphospho-sugar transferases"/>
    <property type="match status" value="1"/>
</dbReference>
<feature type="transmembrane region" description="Helical" evidence="6">
    <location>
        <begin position="446"/>
        <end position="467"/>
    </location>
</feature>
<evidence type="ECO:0000256" key="2">
    <source>
        <dbReference type="ARBA" id="ARBA00022679"/>
    </source>
</evidence>
<evidence type="ECO:0000256" key="4">
    <source>
        <dbReference type="ARBA" id="ARBA00022989"/>
    </source>
</evidence>
<dbReference type="Proteomes" id="UP000584642">
    <property type="component" value="Unassembled WGS sequence"/>
</dbReference>
<evidence type="ECO:0000256" key="5">
    <source>
        <dbReference type="ARBA" id="ARBA00023136"/>
    </source>
</evidence>
<feature type="transmembrane region" description="Helical" evidence="6">
    <location>
        <begin position="336"/>
        <end position="359"/>
    </location>
</feature>
<protein>
    <submittedName>
        <fullName evidence="7">Glycosyltransferase</fullName>
    </submittedName>
</protein>
<keyword evidence="5 6" id="KW-0472">Membrane</keyword>
<feature type="transmembrane region" description="Helical" evidence="6">
    <location>
        <begin position="311"/>
        <end position="330"/>
    </location>
</feature>
<dbReference type="Gene3D" id="3.90.550.10">
    <property type="entry name" value="Spore Coat Polysaccharide Biosynthesis Protein SpsA, Chain A"/>
    <property type="match status" value="1"/>
</dbReference>
<feature type="transmembrane region" description="Helical" evidence="6">
    <location>
        <begin position="368"/>
        <end position="388"/>
    </location>
</feature>
<dbReference type="PANTHER" id="PTHR32044">
    <property type="entry name" value="GLUCOMANNAN 4-BETA-MANNOSYLTRANSFERASE 9"/>
    <property type="match status" value="1"/>
</dbReference>
<keyword evidence="3 6" id="KW-0812">Transmembrane</keyword>
<evidence type="ECO:0000313" key="8">
    <source>
        <dbReference type="Proteomes" id="UP000584642"/>
    </source>
</evidence>